<name>A0A9P5C3Y6_9PLEO</name>
<dbReference type="EMBL" id="SWKV01000010">
    <property type="protein sequence ID" value="KAF3044147.1"/>
    <property type="molecule type" value="Genomic_DNA"/>
</dbReference>
<dbReference type="Proteomes" id="UP000758155">
    <property type="component" value="Unassembled WGS sequence"/>
</dbReference>
<feature type="region of interest" description="Disordered" evidence="1">
    <location>
        <begin position="1"/>
        <end position="29"/>
    </location>
</feature>
<dbReference type="AlphaFoldDB" id="A0A9P5C3Y6"/>
<evidence type="ECO:0000313" key="4">
    <source>
        <dbReference type="Proteomes" id="UP000758155"/>
    </source>
</evidence>
<reference evidence="3" key="1">
    <citation type="submission" date="2019-04" db="EMBL/GenBank/DDBJ databases">
        <title>Sequencing of skin fungus with MAO and IRED activity.</title>
        <authorList>
            <person name="Marsaioli A.J."/>
            <person name="Bonatto J.M.C."/>
            <person name="Reis Junior O."/>
        </authorList>
    </citation>
    <scope>NUCLEOTIDE SEQUENCE</scope>
    <source>
        <strain evidence="3">28M1</strain>
    </source>
</reference>
<organism evidence="3 4">
    <name type="scientific">Didymella heteroderae</name>
    <dbReference type="NCBI Taxonomy" id="1769908"/>
    <lineage>
        <taxon>Eukaryota</taxon>
        <taxon>Fungi</taxon>
        <taxon>Dikarya</taxon>
        <taxon>Ascomycota</taxon>
        <taxon>Pezizomycotina</taxon>
        <taxon>Dothideomycetes</taxon>
        <taxon>Pleosporomycetidae</taxon>
        <taxon>Pleosporales</taxon>
        <taxon>Pleosporineae</taxon>
        <taxon>Didymellaceae</taxon>
        <taxon>Didymella</taxon>
    </lineage>
</organism>
<dbReference type="Pfam" id="PF14420">
    <property type="entry name" value="Clr5"/>
    <property type="match status" value="1"/>
</dbReference>
<feature type="compositionally biased region" description="Polar residues" evidence="1">
    <location>
        <begin position="150"/>
        <end position="163"/>
    </location>
</feature>
<accession>A0A9P5C3Y6</accession>
<dbReference type="PANTHER" id="PTHR38788:SF3">
    <property type="entry name" value="CLR5 DOMAIN-CONTAINING PROTEIN"/>
    <property type="match status" value="1"/>
</dbReference>
<dbReference type="InterPro" id="IPR025676">
    <property type="entry name" value="Clr5_dom"/>
</dbReference>
<feature type="region of interest" description="Disordered" evidence="1">
    <location>
        <begin position="139"/>
        <end position="163"/>
    </location>
</feature>
<dbReference type="OrthoDB" id="5986190at2759"/>
<evidence type="ECO:0000313" key="3">
    <source>
        <dbReference type="EMBL" id="KAF3044147.1"/>
    </source>
</evidence>
<evidence type="ECO:0000256" key="1">
    <source>
        <dbReference type="SAM" id="MobiDB-lite"/>
    </source>
</evidence>
<evidence type="ECO:0000259" key="2">
    <source>
        <dbReference type="Pfam" id="PF14420"/>
    </source>
</evidence>
<proteinExistence type="predicted"/>
<comment type="caution">
    <text evidence="3">The sequence shown here is derived from an EMBL/GenBank/DDBJ whole genome shotgun (WGS) entry which is preliminary data.</text>
</comment>
<dbReference type="PANTHER" id="PTHR38788">
    <property type="entry name" value="CLR5 DOMAIN-CONTAINING PROTEIN"/>
    <property type="match status" value="1"/>
</dbReference>
<feature type="domain" description="Clr5" evidence="2">
    <location>
        <begin position="32"/>
        <end position="84"/>
    </location>
</feature>
<keyword evidence="4" id="KW-1185">Reference proteome</keyword>
<gene>
    <name evidence="3" type="ORF">E8E12_010387</name>
</gene>
<protein>
    <recommendedName>
        <fullName evidence="2">Clr5 domain-containing protein</fullName>
    </recommendedName>
</protein>
<sequence>MTALPNGHDVSNDLVVPTGPSKRKPKATTLRDQDWEPLRARIVELHIIGDLPLKTVKEVLQKEYGFHAEIRQYRSRISKWKLDKNVKPVEMMAIVRKLQERRIANPDKRLLRFQVRKNEVGMDKISRWMKSHRVPDDQLYDPRIDPLSPTPSAVTYQASDPPY</sequence>